<keyword evidence="10" id="KW-1185">Reference proteome</keyword>
<dbReference type="GO" id="GO:0072377">
    <property type="term" value="P:blood coagulation, common pathway"/>
    <property type="evidence" value="ECO:0007669"/>
    <property type="project" value="TreeGrafter"/>
</dbReference>
<accession>A0A6P3W3K7</accession>
<dbReference type="GO" id="GO:0005102">
    <property type="term" value="F:signaling receptor binding"/>
    <property type="evidence" value="ECO:0007669"/>
    <property type="project" value="InterPro"/>
</dbReference>
<gene>
    <name evidence="11" type="primary">LOC105904843</name>
</gene>
<keyword evidence="3" id="KW-0356">Hemostasis</keyword>
<evidence type="ECO:0000313" key="10">
    <source>
        <dbReference type="Proteomes" id="UP000515152"/>
    </source>
</evidence>
<comment type="subunit">
    <text evidence="8">Heterohexamer; disulfide linked. Contains 2 sets of 3 non-identical chains (alpha, beta and gamma). The 2 heterotrimers are in head to head conformation with the N-termini in a small central domain.</text>
</comment>
<evidence type="ECO:0000256" key="1">
    <source>
        <dbReference type="ARBA" id="ARBA00004613"/>
    </source>
</evidence>
<dbReference type="GO" id="GO:0034116">
    <property type="term" value="P:positive regulation of heterotypic cell-cell adhesion"/>
    <property type="evidence" value="ECO:0007669"/>
    <property type="project" value="TreeGrafter"/>
</dbReference>
<dbReference type="PANTHER" id="PTHR47221">
    <property type="entry name" value="FIBRINOGEN ALPHA CHAIN"/>
    <property type="match status" value="1"/>
</dbReference>
<dbReference type="AlphaFoldDB" id="A0A6P3W3K7"/>
<dbReference type="Pfam" id="PF08702">
    <property type="entry name" value="Fib_alpha"/>
    <property type="match status" value="1"/>
</dbReference>
<evidence type="ECO:0000259" key="9">
    <source>
        <dbReference type="SMART" id="SM01212"/>
    </source>
</evidence>
<evidence type="ECO:0000256" key="2">
    <source>
        <dbReference type="ARBA" id="ARBA00022525"/>
    </source>
</evidence>
<proteinExistence type="predicted"/>
<name>A0A6P3W3K7_CLUHA</name>
<dbReference type="InterPro" id="IPR012290">
    <property type="entry name" value="Fibrinogen_a/b/g_coil_dom"/>
</dbReference>
<dbReference type="GO" id="GO:0070527">
    <property type="term" value="P:platelet aggregation"/>
    <property type="evidence" value="ECO:0007669"/>
    <property type="project" value="TreeGrafter"/>
</dbReference>
<dbReference type="GO" id="GO:0005201">
    <property type="term" value="F:extracellular matrix structural constituent"/>
    <property type="evidence" value="ECO:0007669"/>
    <property type="project" value="TreeGrafter"/>
</dbReference>
<keyword evidence="7" id="KW-1015">Disulfide bond</keyword>
<dbReference type="InterPro" id="IPR037579">
    <property type="entry name" value="FIB_ANG-like"/>
</dbReference>
<comment type="subcellular location">
    <subcellularLocation>
        <location evidence="1">Secreted</location>
    </subcellularLocation>
</comment>
<dbReference type="OrthoDB" id="9945370at2759"/>
<dbReference type="SMART" id="SM01212">
    <property type="entry name" value="Fib_alpha"/>
    <property type="match status" value="1"/>
</dbReference>
<keyword evidence="5" id="KW-0175">Coiled coil</keyword>
<dbReference type="GeneID" id="105904843"/>
<dbReference type="GO" id="GO:0051258">
    <property type="term" value="P:protein polymerization"/>
    <property type="evidence" value="ECO:0007669"/>
    <property type="project" value="InterPro"/>
</dbReference>
<dbReference type="GO" id="GO:0042730">
    <property type="term" value="P:fibrinolysis"/>
    <property type="evidence" value="ECO:0007669"/>
    <property type="project" value="TreeGrafter"/>
</dbReference>
<evidence type="ECO:0000256" key="8">
    <source>
        <dbReference type="ARBA" id="ARBA00025974"/>
    </source>
</evidence>
<dbReference type="KEGG" id="char:105904843"/>
<evidence type="ECO:0000256" key="6">
    <source>
        <dbReference type="ARBA" id="ARBA00023084"/>
    </source>
</evidence>
<dbReference type="RefSeq" id="XP_012688235.2">
    <property type="nucleotide sequence ID" value="XM_012832781.3"/>
</dbReference>
<dbReference type="GO" id="GO:0005577">
    <property type="term" value="C:fibrinogen complex"/>
    <property type="evidence" value="ECO:0007669"/>
    <property type="project" value="InterPro"/>
</dbReference>
<evidence type="ECO:0000256" key="4">
    <source>
        <dbReference type="ARBA" id="ARBA00022729"/>
    </source>
</evidence>
<reference evidence="11" key="1">
    <citation type="submission" date="2025-08" db="UniProtKB">
        <authorList>
            <consortium name="RefSeq"/>
        </authorList>
    </citation>
    <scope>IDENTIFICATION</scope>
</reference>
<keyword evidence="2" id="KW-0964">Secreted</keyword>
<evidence type="ECO:0000256" key="3">
    <source>
        <dbReference type="ARBA" id="ARBA00022696"/>
    </source>
</evidence>
<feature type="domain" description="Fibrinogen alpha/beta/gamma chain coiled coil" evidence="9">
    <location>
        <begin position="36"/>
        <end position="180"/>
    </location>
</feature>
<evidence type="ECO:0000256" key="7">
    <source>
        <dbReference type="ARBA" id="ARBA00023157"/>
    </source>
</evidence>
<organism evidence="10 11">
    <name type="scientific">Clupea harengus</name>
    <name type="common">Atlantic herring</name>
    <dbReference type="NCBI Taxonomy" id="7950"/>
    <lineage>
        <taxon>Eukaryota</taxon>
        <taxon>Metazoa</taxon>
        <taxon>Chordata</taxon>
        <taxon>Craniata</taxon>
        <taxon>Vertebrata</taxon>
        <taxon>Euteleostomi</taxon>
        <taxon>Actinopterygii</taxon>
        <taxon>Neopterygii</taxon>
        <taxon>Teleostei</taxon>
        <taxon>Clupei</taxon>
        <taxon>Clupeiformes</taxon>
        <taxon>Clupeoidei</taxon>
        <taxon>Clupeidae</taxon>
        <taxon>Clupea</taxon>
    </lineage>
</organism>
<sequence length="261" mass="30211">MIVCVAECKALKRDHAPLRPGYRYGTVSARYGRCLRRPSYPLCSDDEWTEKCPSGCRLEGLIDATEIAIQRRLGQICSVAQGYQNAITSALLMNTAVYYSHRKIIVKNYVAELRYAETFEELQRNLTLLQRRSTDLSRQLQKLHGLVRQQIHDMLRTEVDIDIKIRACHGSCKHTFVHRIDHEAYADMENELAKFNLLTAKKAIFPADIRKLNLEPLIRPPISLSYRGIPIVRKEFLTQFEDIDLNQVVLEELFNDFDLED</sequence>
<protein>
    <submittedName>
        <fullName evidence="11">Fibrinogen alpha chain</fullName>
    </submittedName>
</protein>
<dbReference type="SUPFAM" id="SSF58010">
    <property type="entry name" value="Fibrinogen coiled-coil and central regions"/>
    <property type="match status" value="1"/>
</dbReference>
<dbReference type="Proteomes" id="UP000515152">
    <property type="component" value="Chromosome 18"/>
</dbReference>
<dbReference type="GO" id="GO:0030674">
    <property type="term" value="F:protein-macromolecule adaptor activity"/>
    <property type="evidence" value="ECO:0007669"/>
    <property type="project" value="TreeGrafter"/>
</dbReference>
<dbReference type="PANTHER" id="PTHR47221:SF6">
    <property type="entry name" value="FIBRINOGEN ALPHA CHAIN"/>
    <property type="match status" value="1"/>
</dbReference>
<keyword evidence="6" id="KW-0094">Blood coagulation</keyword>
<dbReference type="Gene3D" id="1.20.5.50">
    <property type="match status" value="1"/>
</dbReference>
<evidence type="ECO:0000256" key="5">
    <source>
        <dbReference type="ARBA" id="ARBA00023054"/>
    </source>
</evidence>
<keyword evidence="4" id="KW-0732">Signal</keyword>
<evidence type="ECO:0000313" key="11">
    <source>
        <dbReference type="RefSeq" id="XP_012688235.2"/>
    </source>
</evidence>